<gene>
    <name evidence="1" type="ORF">M378DRAFT_159935</name>
</gene>
<keyword evidence="2" id="KW-1185">Reference proteome</keyword>
<feature type="non-terminal residue" evidence="1">
    <location>
        <position position="78"/>
    </location>
</feature>
<dbReference type="Proteomes" id="UP000054549">
    <property type="component" value="Unassembled WGS sequence"/>
</dbReference>
<name>A0A0C2TJ34_AMAMK</name>
<evidence type="ECO:0000313" key="2">
    <source>
        <dbReference type="Proteomes" id="UP000054549"/>
    </source>
</evidence>
<reference evidence="1 2" key="1">
    <citation type="submission" date="2014-04" db="EMBL/GenBank/DDBJ databases">
        <title>Evolutionary Origins and Diversification of the Mycorrhizal Mutualists.</title>
        <authorList>
            <consortium name="DOE Joint Genome Institute"/>
            <consortium name="Mycorrhizal Genomics Consortium"/>
            <person name="Kohler A."/>
            <person name="Kuo A."/>
            <person name="Nagy L.G."/>
            <person name="Floudas D."/>
            <person name="Copeland A."/>
            <person name="Barry K.W."/>
            <person name="Cichocki N."/>
            <person name="Veneault-Fourrey C."/>
            <person name="LaButti K."/>
            <person name="Lindquist E.A."/>
            <person name="Lipzen A."/>
            <person name="Lundell T."/>
            <person name="Morin E."/>
            <person name="Murat C."/>
            <person name="Riley R."/>
            <person name="Ohm R."/>
            <person name="Sun H."/>
            <person name="Tunlid A."/>
            <person name="Henrissat B."/>
            <person name="Grigoriev I.V."/>
            <person name="Hibbett D.S."/>
            <person name="Martin F."/>
        </authorList>
    </citation>
    <scope>NUCLEOTIDE SEQUENCE [LARGE SCALE GENOMIC DNA]</scope>
    <source>
        <strain evidence="1 2">Koide BX008</strain>
    </source>
</reference>
<protein>
    <submittedName>
        <fullName evidence="1">Uncharacterized protein</fullName>
    </submittedName>
</protein>
<dbReference type="InParanoid" id="A0A0C2TJ34"/>
<dbReference type="HOGENOM" id="CLU_2628431_0_0_1"/>
<dbReference type="EMBL" id="KN818233">
    <property type="protein sequence ID" value="KIL66984.1"/>
    <property type="molecule type" value="Genomic_DNA"/>
</dbReference>
<dbReference type="AlphaFoldDB" id="A0A0C2TJ34"/>
<evidence type="ECO:0000313" key="1">
    <source>
        <dbReference type="EMBL" id="KIL66984.1"/>
    </source>
</evidence>
<organism evidence="1 2">
    <name type="scientific">Amanita muscaria (strain Koide BX008)</name>
    <dbReference type="NCBI Taxonomy" id="946122"/>
    <lineage>
        <taxon>Eukaryota</taxon>
        <taxon>Fungi</taxon>
        <taxon>Dikarya</taxon>
        <taxon>Basidiomycota</taxon>
        <taxon>Agaricomycotina</taxon>
        <taxon>Agaricomycetes</taxon>
        <taxon>Agaricomycetidae</taxon>
        <taxon>Agaricales</taxon>
        <taxon>Pluteineae</taxon>
        <taxon>Amanitaceae</taxon>
        <taxon>Amanita</taxon>
    </lineage>
</organism>
<sequence>MSPAALYDTFGTTRIRCSPCPLKFAAEYVIIHMIRVFESDFSQCGVPSCNEDDTFLVHFSSSVFSLSYFGLGWTVGRI</sequence>
<accession>A0A0C2TJ34</accession>
<proteinExistence type="predicted"/>